<evidence type="ECO:0000256" key="1">
    <source>
        <dbReference type="SAM" id="MobiDB-lite"/>
    </source>
</evidence>
<dbReference type="EMBL" id="JASWJB010000351">
    <property type="protein sequence ID" value="KAK2591245.1"/>
    <property type="molecule type" value="Genomic_DNA"/>
</dbReference>
<feature type="compositionally biased region" description="Basic residues" evidence="1">
    <location>
        <begin position="265"/>
        <end position="276"/>
    </location>
</feature>
<name>A0AAJ0CDT1_9HYPO</name>
<protein>
    <submittedName>
        <fullName evidence="2">Uncharacterized protein</fullName>
    </submittedName>
</protein>
<gene>
    <name evidence="2" type="ORF">QQS21_011071</name>
</gene>
<reference evidence="2" key="1">
    <citation type="submission" date="2023-06" db="EMBL/GenBank/DDBJ databases">
        <title>Conoideocrella luteorostrata (Hypocreales: Clavicipitaceae), a potential biocontrol fungus for elongate hemlock scale in United States Christmas tree production areas.</title>
        <authorList>
            <person name="Barrett H."/>
            <person name="Lovett B."/>
            <person name="Macias A.M."/>
            <person name="Stajich J.E."/>
            <person name="Kasson M.T."/>
        </authorList>
    </citation>
    <scope>NUCLEOTIDE SEQUENCE</scope>
    <source>
        <strain evidence="2">ARSEF 14590</strain>
    </source>
</reference>
<feature type="region of interest" description="Disordered" evidence="1">
    <location>
        <begin position="192"/>
        <end position="214"/>
    </location>
</feature>
<evidence type="ECO:0000313" key="2">
    <source>
        <dbReference type="EMBL" id="KAK2591245.1"/>
    </source>
</evidence>
<keyword evidence="3" id="KW-1185">Reference proteome</keyword>
<evidence type="ECO:0000313" key="3">
    <source>
        <dbReference type="Proteomes" id="UP001251528"/>
    </source>
</evidence>
<accession>A0AAJ0CDT1</accession>
<sequence>MLLSLYLQRAWLVVCHIYQSLVGSASRDTSSGHSTFTAKPLNVDEDDATWLADMFFINHAENCSGDIVLASNTDDLLSKLRATGSATCHCLPESQQIHIRDLHWRIDGVGMMLLGHSFMTALCAVLSMGLGAQLDSCMAAMVANGVVSSGLTQCLDVESDAFLDVAATQELPLLLMMPLLLSAFGREEKSALTREEKSALTREEKSALTREEKSALTRGKSQLVMMMMPLLLIAIGQDSGHDRSGWEGEKLDAPATDDDNAAAACHRKHSSTMHST</sequence>
<feature type="region of interest" description="Disordered" evidence="1">
    <location>
        <begin position="243"/>
        <end position="276"/>
    </location>
</feature>
<dbReference type="AlphaFoldDB" id="A0AAJ0CDT1"/>
<organism evidence="2 3">
    <name type="scientific">Conoideocrella luteorostrata</name>
    <dbReference type="NCBI Taxonomy" id="1105319"/>
    <lineage>
        <taxon>Eukaryota</taxon>
        <taxon>Fungi</taxon>
        <taxon>Dikarya</taxon>
        <taxon>Ascomycota</taxon>
        <taxon>Pezizomycotina</taxon>
        <taxon>Sordariomycetes</taxon>
        <taxon>Hypocreomycetidae</taxon>
        <taxon>Hypocreales</taxon>
        <taxon>Clavicipitaceae</taxon>
        <taxon>Conoideocrella</taxon>
    </lineage>
</organism>
<proteinExistence type="predicted"/>
<comment type="caution">
    <text evidence="2">The sequence shown here is derived from an EMBL/GenBank/DDBJ whole genome shotgun (WGS) entry which is preliminary data.</text>
</comment>
<feature type="compositionally biased region" description="Basic and acidic residues" evidence="1">
    <location>
        <begin position="243"/>
        <end position="252"/>
    </location>
</feature>
<dbReference type="Proteomes" id="UP001251528">
    <property type="component" value="Unassembled WGS sequence"/>
</dbReference>